<organism evidence="2 3">
    <name type="scientific">Candidatus Campbellbacteria bacterium CG22_combo_CG10-13_8_21_14_all_36_13</name>
    <dbReference type="NCBI Taxonomy" id="1974529"/>
    <lineage>
        <taxon>Bacteria</taxon>
        <taxon>Candidatus Campbelliibacteriota</taxon>
    </lineage>
</organism>
<protein>
    <recommendedName>
        <fullName evidence="4">N-acetyltransferase domain-containing protein</fullName>
    </recommendedName>
</protein>
<proteinExistence type="predicted"/>
<sequence length="885" mass="102203">MKESFLQPDELAPKDSGSVEAEVLDENQTEEKVVNKSKTSENEYSIEVEDLLDEEVEELWNSTFTKKPKEFFSTTNLSSLEDIDQKTRIALLSRSCLYLTVSTYDIEKYTVVFPEDLDAIYDYYIYTNGEVDTGIEFQLFATIAPLIQKRIDSQISDIESFLEYKKYRGGDAYRFTRFKNFGQHLEISERKERAEELLMHDYRPGVGLNSLFDEFGEAGKDIIKIFNEGADLQLGGKYQLDLTGIFKSEEYKSLTQESRAKLLKTALGEIQFLFIFEEVYNSNFSKQYFARTESENPGVIRHDVAHSYLYNTRQGSETYNTSQDFFNYEMNNTADSGGFVEEYAYHRICLEIINELANVEVEKKENTEYIVEFWNKNRNPIFANSITEALSSQNPNIAVKELMKLILEDETPNKNALAAILYRIELGKIGISEKGVKYLERIYDLGDLNDPNFFVNRLTGTGNIGIFNDEQKLIGFFSAGDVTDGQTEIRPEVLSFTYETLFYPKDKETDSEREERLEILKEFQENYFSFYGESFFEDTGVRFNNLSFKEQGAFMWFIKNADERDITETYDLLSKYGEDAMRSFIALNKDKYIGDKILQLAESLDTNGSTIFFKYCSNFSKVIQNVELMLNEKNIPEQKIRKIVDKYLSKMIDIIENALSYIEKEEKIDLKLILEHIDAITKDTILLEGLYSSGIDFDSSEKIELETIDSQKINEGDISDIQRTYRLRYSFESEKVKKHLDEHITTLLESKDSRIYAIRVGDTIRASIIIKDLGTDTVYAAGFHIDPIVDMPVGGKILSEVLEKERKNSHIVAEYDPREEKLGRIYKLLGFKEMGTFQIETGETLMKIILPKEGSSNDLDFAEPEYWNQYSSTPPQKDVDEIGQS</sequence>
<feature type="region of interest" description="Disordered" evidence="1">
    <location>
        <begin position="860"/>
        <end position="885"/>
    </location>
</feature>
<reference evidence="2 3" key="1">
    <citation type="submission" date="2017-09" db="EMBL/GenBank/DDBJ databases">
        <title>Depth-based differentiation of microbial function through sediment-hosted aquifers and enrichment of novel symbionts in the deep terrestrial subsurface.</title>
        <authorList>
            <person name="Probst A.J."/>
            <person name="Ladd B."/>
            <person name="Jarett J.K."/>
            <person name="Geller-Mcgrath D.E."/>
            <person name="Sieber C.M."/>
            <person name="Emerson J.B."/>
            <person name="Anantharaman K."/>
            <person name="Thomas B.C."/>
            <person name="Malmstrom R."/>
            <person name="Stieglmeier M."/>
            <person name="Klingl A."/>
            <person name="Woyke T."/>
            <person name="Ryan C.M."/>
            <person name="Banfield J.F."/>
        </authorList>
    </citation>
    <scope>NUCLEOTIDE SEQUENCE [LARGE SCALE GENOMIC DNA]</scope>
    <source>
        <strain evidence="2">CG22_combo_CG10-13_8_21_14_all_36_13</strain>
    </source>
</reference>
<dbReference type="AlphaFoldDB" id="A0A2H0DXN3"/>
<gene>
    <name evidence="2" type="ORF">COW81_03005</name>
</gene>
<evidence type="ECO:0000256" key="1">
    <source>
        <dbReference type="SAM" id="MobiDB-lite"/>
    </source>
</evidence>
<feature type="compositionally biased region" description="Basic and acidic residues" evidence="1">
    <location>
        <begin position="29"/>
        <end position="39"/>
    </location>
</feature>
<comment type="caution">
    <text evidence="2">The sequence shown here is derived from an EMBL/GenBank/DDBJ whole genome shotgun (WGS) entry which is preliminary data.</text>
</comment>
<evidence type="ECO:0000313" key="3">
    <source>
        <dbReference type="Proteomes" id="UP000231143"/>
    </source>
</evidence>
<evidence type="ECO:0000313" key="2">
    <source>
        <dbReference type="EMBL" id="PIP86936.1"/>
    </source>
</evidence>
<evidence type="ECO:0008006" key="4">
    <source>
        <dbReference type="Google" id="ProtNLM"/>
    </source>
</evidence>
<dbReference type="EMBL" id="PCTT01000039">
    <property type="protein sequence ID" value="PIP86936.1"/>
    <property type="molecule type" value="Genomic_DNA"/>
</dbReference>
<name>A0A2H0DXN3_9BACT</name>
<accession>A0A2H0DXN3</accession>
<dbReference type="Proteomes" id="UP000231143">
    <property type="component" value="Unassembled WGS sequence"/>
</dbReference>
<feature type="region of interest" description="Disordered" evidence="1">
    <location>
        <begin position="1"/>
        <end position="39"/>
    </location>
</feature>